<dbReference type="SMART" id="SM00382">
    <property type="entry name" value="AAA"/>
    <property type="match status" value="1"/>
</dbReference>
<dbReference type="Pfam" id="PF00004">
    <property type="entry name" value="AAA"/>
    <property type="match status" value="1"/>
</dbReference>
<dbReference type="EMBL" id="BNJJ01000001">
    <property type="protein sequence ID" value="GHO82292.1"/>
    <property type="molecule type" value="Genomic_DNA"/>
</dbReference>
<dbReference type="Gene3D" id="3.40.50.300">
    <property type="entry name" value="P-loop containing nucleotide triphosphate hydrolases"/>
    <property type="match status" value="1"/>
</dbReference>
<dbReference type="InterPro" id="IPR041569">
    <property type="entry name" value="AAA_lid_3"/>
</dbReference>
<organism evidence="6 7">
    <name type="scientific">Dictyobacter formicarum</name>
    <dbReference type="NCBI Taxonomy" id="2778368"/>
    <lineage>
        <taxon>Bacteria</taxon>
        <taxon>Bacillati</taxon>
        <taxon>Chloroflexota</taxon>
        <taxon>Ktedonobacteria</taxon>
        <taxon>Ktedonobacterales</taxon>
        <taxon>Dictyobacteraceae</taxon>
        <taxon>Dictyobacter</taxon>
    </lineage>
</organism>
<dbReference type="InterPro" id="IPR050168">
    <property type="entry name" value="AAA_ATPase_domain"/>
</dbReference>
<evidence type="ECO:0000256" key="3">
    <source>
        <dbReference type="RuleBase" id="RU003651"/>
    </source>
</evidence>
<accession>A0ABQ3V836</accession>
<sequence>MMDQQMQEALPAWYREFSTLFGAGAGHCFILYGDVHGVTSLRGASQLRFMQGILHTERRTIIAYYHRAIGITFPLPSMRTEALALLGPDWTVPTSDDDLSAALDAAGLSSRTALASDVFSGARRPREALAILEALLRAGGPEMRGRVAVILDGADLICPATSKAVMRDDQLSVLATLQYWGLDSSLGKQDNPVFLLTPRLSDLHPDLRTSSSGYKVIEESLPDEQTRLSYIRWYLEEHRREDPIALVDLTMEDLARNTAGLDLRQVEDILLLGATSGRDGETAGVTRLLVKTRKDAIIRQQYSEAIVMLDPLPEGFAGLGGMEQLIEFTRAEVMAPLRQGWRRDVPKGILLVGPPGNGKTRYVEAAAKELGYNALALRMANILGGIVGTSERNLQELFDVARSLAPTILFIDEIDQTLVSQRGNTSGSPVAANLFGALLQFMGDESLRGRVIVVGATNHPELLDAALLRPGRFDVVFPVLCPDPDARRSMLMVQARLQEATFEPEAIELLAGQTHNYSAADLEALVKEARLLARWNGRSTISVQDAQDALENVRPVTLTLVESFTRRAREACNNLRFLPPGMAAQERERRRAGVSGNEQAAGPVTSLSEARSSRRM</sequence>
<dbReference type="PROSITE" id="PS00674">
    <property type="entry name" value="AAA"/>
    <property type="match status" value="1"/>
</dbReference>
<comment type="caution">
    <text evidence="6">The sequence shown here is derived from an EMBL/GenBank/DDBJ whole genome shotgun (WGS) entry which is preliminary data.</text>
</comment>
<dbReference type="Proteomes" id="UP000635565">
    <property type="component" value="Unassembled WGS sequence"/>
</dbReference>
<evidence type="ECO:0000313" key="7">
    <source>
        <dbReference type="Proteomes" id="UP000635565"/>
    </source>
</evidence>
<keyword evidence="7" id="KW-1185">Reference proteome</keyword>
<gene>
    <name evidence="6" type="ORF">KSZ_02980</name>
</gene>
<evidence type="ECO:0000256" key="2">
    <source>
        <dbReference type="ARBA" id="ARBA00022840"/>
    </source>
</evidence>
<dbReference type="InterPro" id="IPR003593">
    <property type="entry name" value="AAA+_ATPase"/>
</dbReference>
<dbReference type="CDD" id="cd19481">
    <property type="entry name" value="RecA-like_protease"/>
    <property type="match status" value="1"/>
</dbReference>
<evidence type="ECO:0000256" key="4">
    <source>
        <dbReference type="SAM" id="MobiDB-lite"/>
    </source>
</evidence>
<evidence type="ECO:0000256" key="1">
    <source>
        <dbReference type="ARBA" id="ARBA00022741"/>
    </source>
</evidence>
<keyword evidence="1 3" id="KW-0547">Nucleotide-binding</keyword>
<keyword evidence="2 3" id="KW-0067">ATP-binding</keyword>
<dbReference type="InterPro" id="IPR027417">
    <property type="entry name" value="P-loop_NTPase"/>
</dbReference>
<dbReference type="InterPro" id="IPR003960">
    <property type="entry name" value="ATPase_AAA_CS"/>
</dbReference>
<dbReference type="InterPro" id="IPR003959">
    <property type="entry name" value="ATPase_AAA_core"/>
</dbReference>
<evidence type="ECO:0000259" key="5">
    <source>
        <dbReference type="SMART" id="SM00382"/>
    </source>
</evidence>
<feature type="region of interest" description="Disordered" evidence="4">
    <location>
        <begin position="582"/>
        <end position="616"/>
    </location>
</feature>
<dbReference type="SUPFAM" id="SSF52540">
    <property type="entry name" value="P-loop containing nucleoside triphosphate hydrolases"/>
    <property type="match status" value="2"/>
</dbReference>
<feature type="domain" description="AAA+ ATPase" evidence="5">
    <location>
        <begin position="345"/>
        <end position="483"/>
    </location>
</feature>
<name>A0ABQ3V836_9CHLR</name>
<dbReference type="PANTHER" id="PTHR23077">
    <property type="entry name" value="AAA-FAMILY ATPASE"/>
    <property type="match status" value="1"/>
</dbReference>
<protein>
    <recommendedName>
        <fullName evidence="5">AAA+ ATPase domain-containing protein</fullName>
    </recommendedName>
</protein>
<dbReference type="PANTHER" id="PTHR23077:SF171">
    <property type="entry name" value="NUCLEAR VALOSIN-CONTAINING PROTEIN-LIKE"/>
    <property type="match status" value="1"/>
</dbReference>
<dbReference type="Gene3D" id="1.10.8.60">
    <property type="match status" value="1"/>
</dbReference>
<reference evidence="6 7" key="1">
    <citation type="journal article" date="2021" name="Int. J. Syst. Evol. Microbiol.">
        <title>Reticulibacter mediterranei gen. nov., sp. nov., within the new family Reticulibacteraceae fam. nov., and Ktedonospora formicarum gen. nov., sp. nov., Ktedonobacter robiniae sp. nov., Dictyobacter formicarum sp. nov. and Dictyobacter arantiisoli sp. nov., belonging to the class Ktedonobacteria.</title>
        <authorList>
            <person name="Yabe S."/>
            <person name="Zheng Y."/>
            <person name="Wang C.M."/>
            <person name="Sakai Y."/>
            <person name="Abe K."/>
            <person name="Yokota A."/>
            <person name="Donadio S."/>
            <person name="Cavaletti L."/>
            <person name="Monciardini P."/>
        </authorList>
    </citation>
    <scope>NUCLEOTIDE SEQUENCE [LARGE SCALE GENOMIC DNA]</scope>
    <source>
        <strain evidence="6 7">SOSP1-9</strain>
    </source>
</reference>
<proteinExistence type="inferred from homology"/>
<comment type="similarity">
    <text evidence="3">Belongs to the AAA ATPase family.</text>
</comment>
<evidence type="ECO:0000313" key="6">
    <source>
        <dbReference type="EMBL" id="GHO82292.1"/>
    </source>
</evidence>
<dbReference type="RefSeq" id="WP_201359985.1">
    <property type="nucleotide sequence ID" value="NZ_BNJJ01000001.1"/>
</dbReference>
<dbReference type="Pfam" id="PF17862">
    <property type="entry name" value="AAA_lid_3"/>
    <property type="match status" value="1"/>
</dbReference>